<evidence type="ECO:0000313" key="6">
    <source>
        <dbReference type="Proteomes" id="UP000011083"/>
    </source>
</evidence>
<evidence type="ECO:0000256" key="1">
    <source>
        <dbReference type="PROSITE-ProRule" id="PRU00191"/>
    </source>
</evidence>
<feature type="domain" description="SH2" evidence="3">
    <location>
        <begin position="175"/>
        <end position="242"/>
    </location>
</feature>
<dbReference type="InterPro" id="IPR001810">
    <property type="entry name" value="F-box_dom"/>
</dbReference>
<dbReference type="SUPFAM" id="SSF55550">
    <property type="entry name" value="SH2 domain"/>
    <property type="match status" value="1"/>
</dbReference>
<dbReference type="EMBL" id="KB007923">
    <property type="protein sequence ID" value="ELR20290.1"/>
    <property type="molecule type" value="Genomic_DNA"/>
</dbReference>
<dbReference type="RefSeq" id="XP_004342406.1">
    <property type="nucleotide sequence ID" value="XM_004342357.1"/>
</dbReference>
<sequence length="694" mass="77161">MTHTPYLTALMLVAITIIGNACVSAGSQPARTGHFFADTFLSTINVECSRWVSDTACLDFMLAFQWPLSIFQVQGEVTFLTKPSLHLAEGVSSYVLFNVNNTGNWSVNIAYRPPNKPGFSLVISHDEEKGEEGTAIVEKSETLSMSLSLEAEPLPCPGSPLGSECTMMYFPIVLRYTGMNDTFSKEEAERILSGRPCGTFLVRYTSTKSQLAVSVVVGSAPPAGSQVLHRRVRIEPRAEPTYEGFGCWLEEGGDEEANDDDDHDEQVVVDDELAGAPATEQEDGPYFFVEFPDVRRASLYDLLSVWPTEYIEPLPYVEDRGEMAALRDSEPMPQVASPLLSLADELLLAIFQNLPAAALCSLVQSCRRACVVANEAELWRTLYVRDFGAWVPPVHLAEGGDLTWKQRYRLEHDLFYQMDASAFVFSFPNDEFQASMMGGCFVQYSNTSAGELGPIHRFGGSGATIIYPQLSSFLREYRQPVSPTRSTPSLCELRDAMLGKRHKLTLRHPEPMPLQFALLNRLLASPEGAPRLEELVIRRYDTDHYLTFLADQLTRKLLNAALSHIAATNRHLRVLDIECNLRVEAVDVLVQIIDASRDGVPTKRQSPWALIKALPRSRTLEDLRIVLAPRTLLNAPSDLFNSCSPRLRQVSIEGVADPQKRAVVEAAMSGFRSERNSLFSFSVIAPTDSEQQLH</sequence>
<evidence type="ECO:0000313" key="5">
    <source>
        <dbReference type="EMBL" id="ELR20290.1"/>
    </source>
</evidence>
<dbReference type="KEGG" id="acan:ACA1_307550"/>
<dbReference type="SUPFAM" id="SSF81383">
    <property type="entry name" value="F-box domain"/>
    <property type="match status" value="1"/>
</dbReference>
<feature type="signal peptide" evidence="2">
    <location>
        <begin position="1"/>
        <end position="25"/>
    </location>
</feature>
<dbReference type="GeneID" id="14921137"/>
<feature type="chain" id="PRO_5003990407" evidence="2">
    <location>
        <begin position="26"/>
        <end position="694"/>
    </location>
</feature>
<dbReference type="AlphaFoldDB" id="L8H529"/>
<reference evidence="5 6" key="1">
    <citation type="journal article" date="2013" name="Genome Biol.">
        <title>Genome of Acanthamoeba castellanii highlights extensive lateral gene transfer and early evolution of tyrosine kinase signaling.</title>
        <authorList>
            <person name="Clarke M."/>
            <person name="Lohan A.J."/>
            <person name="Liu B."/>
            <person name="Lagkouvardos I."/>
            <person name="Roy S."/>
            <person name="Zafar N."/>
            <person name="Bertelli C."/>
            <person name="Schilde C."/>
            <person name="Kianianmomeni A."/>
            <person name="Burglin T.R."/>
            <person name="Frech C."/>
            <person name="Turcotte B."/>
            <person name="Kopec K.O."/>
            <person name="Synnott J.M."/>
            <person name="Choo C."/>
            <person name="Paponov I."/>
            <person name="Finkler A."/>
            <person name="Soon Heng Tan C."/>
            <person name="Hutchins A.P."/>
            <person name="Weinmeier T."/>
            <person name="Rattei T."/>
            <person name="Chu J.S."/>
            <person name="Gimenez G."/>
            <person name="Irimia M."/>
            <person name="Rigden D.J."/>
            <person name="Fitzpatrick D.A."/>
            <person name="Lorenzo-Morales J."/>
            <person name="Bateman A."/>
            <person name="Chiu C.H."/>
            <person name="Tang P."/>
            <person name="Hegemann P."/>
            <person name="Fromm H."/>
            <person name="Raoult D."/>
            <person name="Greub G."/>
            <person name="Miranda-Saavedra D."/>
            <person name="Chen N."/>
            <person name="Nash P."/>
            <person name="Ginger M.L."/>
            <person name="Horn M."/>
            <person name="Schaap P."/>
            <person name="Caler L."/>
            <person name="Loftus B."/>
        </authorList>
    </citation>
    <scope>NUCLEOTIDE SEQUENCE [LARGE SCALE GENOMIC DNA]</scope>
    <source>
        <strain evidence="5 6">Neff</strain>
    </source>
</reference>
<dbReference type="VEuPathDB" id="AmoebaDB:ACA1_307550"/>
<accession>L8H529</accession>
<gene>
    <name evidence="5" type="ORF">ACA1_307550</name>
</gene>
<evidence type="ECO:0000259" key="4">
    <source>
        <dbReference type="PROSITE" id="PS50181"/>
    </source>
</evidence>
<dbReference type="Pfam" id="PF12937">
    <property type="entry name" value="F-box-like"/>
    <property type="match status" value="1"/>
</dbReference>
<dbReference type="InterPro" id="IPR036860">
    <property type="entry name" value="SH2_dom_sf"/>
</dbReference>
<feature type="domain" description="F-box" evidence="4">
    <location>
        <begin position="336"/>
        <end position="382"/>
    </location>
</feature>
<dbReference type="PROSITE" id="PS50001">
    <property type="entry name" value="SH2"/>
    <property type="match status" value="1"/>
</dbReference>
<dbReference type="PROSITE" id="PS50181">
    <property type="entry name" value="FBOX"/>
    <property type="match status" value="1"/>
</dbReference>
<dbReference type="CDD" id="cd00173">
    <property type="entry name" value="SH2"/>
    <property type="match status" value="1"/>
</dbReference>
<dbReference type="Gene3D" id="1.20.1280.50">
    <property type="match status" value="1"/>
</dbReference>
<keyword evidence="2" id="KW-0732">Signal</keyword>
<dbReference type="InterPro" id="IPR036047">
    <property type="entry name" value="F-box-like_dom_sf"/>
</dbReference>
<proteinExistence type="predicted"/>
<dbReference type="Proteomes" id="UP000011083">
    <property type="component" value="Unassembled WGS sequence"/>
</dbReference>
<dbReference type="Gene3D" id="3.30.505.10">
    <property type="entry name" value="SH2 domain"/>
    <property type="match status" value="1"/>
</dbReference>
<evidence type="ECO:0000259" key="3">
    <source>
        <dbReference type="PROSITE" id="PS50001"/>
    </source>
</evidence>
<organism evidence="5 6">
    <name type="scientific">Acanthamoeba castellanii (strain ATCC 30010 / Neff)</name>
    <dbReference type="NCBI Taxonomy" id="1257118"/>
    <lineage>
        <taxon>Eukaryota</taxon>
        <taxon>Amoebozoa</taxon>
        <taxon>Discosea</taxon>
        <taxon>Longamoebia</taxon>
        <taxon>Centramoebida</taxon>
        <taxon>Acanthamoebidae</taxon>
        <taxon>Acanthamoeba</taxon>
    </lineage>
</organism>
<keyword evidence="1" id="KW-0727">SH2 domain</keyword>
<evidence type="ECO:0000256" key="2">
    <source>
        <dbReference type="SAM" id="SignalP"/>
    </source>
</evidence>
<protein>
    <submittedName>
        <fullName evidence="5">Fbox domain containing protein</fullName>
    </submittedName>
</protein>
<keyword evidence="6" id="KW-1185">Reference proteome</keyword>
<dbReference type="Pfam" id="PF00017">
    <property type="entry name" value="SH2"/>
    <property type="match status" value="1"/>
</dbReference>
<name>L8H529_ACACF</name>
<dbReference type="InterPro" id="IPR000980">
    <property type="entry name" value="SH2"/>
</dbReference>